<comment type="cofactor">
    <cofactor evidence="8">
        <name>a divalent metal cation</name>
        <dbReference type="ChEBI" id="CHEBI:60240"/>
    </cofactor>
</comment>
<dbReference type="CDD" id="cd10455">
    <property type="entry name" value="GIY-YIG_SLX1"/>
    <property type="match status" value="1"/>
</dbReference>
<dbReference type="GO" id="GO:0033557">
    <property type="term" value="C:Slx1-Slx4 complex"/>
    <property type="evidence" value="ECO:0007669"/>
    <property type="project" value="UniProtKB-UniRule"/>
</dbReference>
<dbReference type="InterPro" id="IPR013083">
    <property type="entry name" value="Znf_RING/FYVE/PHD"/>
</dbReference>
<dbReference type="HAMAP" id="MF_03100">
    <property type="entry name" value="Endonuc_su_Slx1"/>
    <property type="match status" value="1"/>
</dbReference>
<dbReference type="InterPro" id="IPR048749">
    <property type="entry name" value="SLX1_C"/>
</dbReference>
<dbReference type="GO" id="GO:0017108">
    <property type="term" value="F:5'-flap endonuclease activity"/>
    <property type="evidence" value="ECO:0007669"/>
    <property type="project" value="InterPro"/>
</dbReference>
<evidence type="ECO:0000256" key="7">
    <source>
        <dbReference type="ARBA" id="ARBA00023242"/>
    </source>
</evidence>
<gene>
    <name evidence="11" type="ORF">BP5553_03101</name>
</gene>
<dbReference type="GO" id="GO:0008821">
    <property type="term" value="F:crossover junction DNA endonuclease activity"/>
    <property type="evidence" value="ECO:0007669"/>
    <property type="project" value="TreeGrafter"/>
</dbReference>
<dbReference type="PANTHER" id="PTHR20208">
    <property type="entry name" value="STRUCTURE-SPECIFIC ENDONUCLEASE SUBUNIT SLX1"/>
    <property type="match status" value="1"/>
</dbReference>
<evidence type="ECO:0000256" key="6">
    <source>
        <dbReference type="ARBA" id="ARBA00023204"/>
    </source>
</evidence>
<evidence type="ECO:0000256" key="2">
    <source>
        <dbReference type="ARBA" id="ARBA00022759"/>
    </source>
</evidence>
<keyword evidence="6 8" id="KW-0234">DNA repair</keyword>
<dbReference type="RefSeq" id="XP_031871417.1">
    <property type="nucleotide sequence ID" value="XM_032011724.1"/>
</dbReference>
<dbReference type="InterPro" id="IPR035901">
    <property type="entry name" value="GIY-YIG_endonuc_sf"/>
</dbReference>
<dbReference type="AlphaFoldDB" id="A0A370TT99"/>
<comment type="caution">
    <text evidence="8">Lacks conserved residue(s) required for the propagation of feature annotation.</text>
</comment>
<dbReference type="Gene3D" id="3.30.40.10">
    <property type="entry name" value="Zinc/RING finger domain, C3HC4 (zinc finger)"/>
    <property type="match status" value="1"/>
</dbReference>
<accession>A0A370TT99</accession>
<keyword evidence="4 8" id="KW-0378">Hydrolase</keyword>
<evidence type="ECO:0000313" key="11">
    <source>
        <dbReference type="EMBL" id="RDL38761.1"/>
    </source>
</evidence>
<dbReference type="InterPro" id="IPR050381">
    <property type="entry name" value="SLX1_endonuclease"/>
</dbReference>
<protein>
    <submittedName>
        <fullName evidence="11">Structure-specific endonuclease subunit SLX1</fullName>
    </submittedName>
</protein>
<dbReference type="Pfam" id="PF21202">
    <property type="entry name" value="SLX1_C"/>
    <property type="match status" value="1"/>
</dbReference>
<feature type="domain" description="GIY-YIG" evidence="10">
    <location>
        <begin position="52"/>
        <end position="134"/>
    </location>
</feature>
<keyword evidence="7 8" id="KW-0539">Nucleus</keyword>
<evidence type="ECO:0000259" key="10">
    <source>
        <dbReference type="PROSITE" id="PS50164"/>
    </source>
</evidence>
<evidence type="ECO:0000256" key="1">
    <source>
        <dbReference type="ARBA" id="ARBA00022722"/>
    </source>
</evidence>
<dbReference type="STRING" id="2656787.A0A370TT99"/>
<keyword evidence="2 8" id="KW-0255">Endonuclease</keyword>
<feature type="region of interest" description="Disordered" evidence="9">
    <location>
        <begin position="384"/>
        <end position="417"/>
    </location>
</feature>
<evidence type="ECO:0000256" key="5">
    <source>
        <dbReference type="ARBA" id="ARBA00023172"/>
    </source>
</evidence>
<comment type="subcellular location">
    <subcellularLocation>
        <location evidence="8">Nucleus</location>
    </subcellularLocation>
</comment>
<dbReference type="Proteomes" id="UP000254866">
    <property type="component" value="Unassembled WGS sequence"/>
</dbReference>
<dbReference type="GeneID" id="43595950"/>
<organism evidence="11 12">
    <name type="scientific">Venustampulla echinocandica</name>
    <dbReference type="NCBI Taxonomy" id="2656787"/>
    <lineage>
        <taxon>Eukaryota</taxon>
        <taxon>Fungi</taxon>
        <taxon>Dikarya</taxon>
        <taxon>Ascomycota</taxon>
        <taxon>Pezizomycotina</taxon>
        <taxon>Leotiomycetes</taxon>
        <taxon>Helotiales</taxon>
        <taxon>Pleuroascaceae</taxon>
        <taxon>Venustampulla</taxon>
    </lineage>
</organism>
<comment type="subunit">
    <text evidence="8">Forms a heterodimer with SLX4.</text>
</comment>
<sequence>MTVSGFSANFSPSNQIKLHHYQHQQQHQIAQRPHPKTPRISISMSFDRPIPAFYCCYLLRSIARKSSVYVGSTTNPVRRLRQHNGLVKGGAARTARAKLRPWEMTCIVSGFPSQIAALQFEWAWQNSHITQHISPEDRIQHATQKKRSGQPKRPRQSSTSLLSNLHLLLRSQSFCRWPLEIRFFSEDVYHAWLKWTQMTTESIRGSIRVLQDFQTPNPLLGDENTGNLIPALPIDYAGQKSHVEKGKDIFDFEREGTCAVCHNELEHHSGIYTVCPSPGCESVTHMTCLSNHFLKEEDDDLVPIKGHCPSCMAELRWADVVKEASLRIRGQKEVQILLKTKRAKKLKDRTSSQAIMESSDFAEDADDEELDLHIEDQMGELQDSVSQNDWHVIGDSDDSATESVNSNSWQPKNDMSCQTARSRALDAVIEDSDWDDIEILD</sequence>
<dbReference type="SUPFAM" id="SSF82771">
    <property type="entry name" value="GIY-YIG endonuclease"/>
    <property type="match status" value="1"/>
</dbReference>
<evidence type="ECO:0000256" key="9">
    <source>
        <dbReference type="SAM" id="MobiDB-lite"/>
    </source>
</evidence>
<comment type="similarity">
    <text evidence="8">Belongs to the SLX1 family.</text>
</comment>
<dbReference type="PROSITE" id="PS50164">
    <property type="entry name" value="GIY_YIG"/>
    <property type="match status" value="1"/>
</dbReference>
<feature type="compositionally biased region" description="Polar residues" evidence="9">
    <location>
        <begin position="401"/>
        <end position="417"/>
    </location>
</feature>
<dbReference type="FunFam" id="3.40.1440.10:FF:000006">
    <property type="entry name" value="Structure-specific endonuclease subunit SLX1"/>
    <property type="match status" value="1"/>
</dbReference>
<name>A0A370TT99_9HELO</name>
<dbReference type="EMBL" id="NPIC01000002">
    <property type="protein sequence ID" value="RDL38761.1"/>
    <property type="molecule type" value="Genomic_DNA"/>
</dbReference>
<dbReference type="Gene3D" id="3.40.1440.10">
    <property type="entry name" value="GIY-YIG endonuclease"/>
    <property type="match status" value="1"/>
</dbReference>
<dbReference type="GO" id="GO:0000724">
    <property type="term" value="P:double-strand break repair via homologous recombination"/>
    <property type="evidence" value="ECO:0007669"/>
    <property type="project" value="TreeGrafter"/>
</dbReference>
<reference evidence="11 12" key="1">
    <citation type="journal article" date="2018" name="IMA Fungus">
        <title>IMA Genome-F 9: Draft genome sequence of Annulohypoxylon stygium, Aspergillus mulundensis, Berkeleyomyces basicola (syn. Thielaviopsis basicola), Ceratocystis smalleyi, two Cercospora beticola strains, Coleophoma cylindrospora, Fusarium fracticaudum, Phialophora cf. hyalina, and Morchella septimelata.</title>
        <authorList>
            <person name="Wingfield B.D."/>
            <person name="Bills G.F."/>
            <person name="Dong Y."/>
            <person name="Huang W."/>
            <person name="Nel W.J."/>
            <person name="Swalarsk-Parry B.S."/>
            <person name="Vaghefi N."/>
            <person name="Wilken P.M."/>
            <person name="An Z."/>
            <person name="de Beer Z.W."/>
            <person name="De Vos L."/>
            <person name="Chen L."/>
            <person name="Duong T.A."/>
            <person name="Gao Y."/>
            <person name="Hammerbacher A."/>
            <person name="Kikkert J.R."/>
            <person name="Li Y."/>
            <person name="Li H."/>
            <person name="Li K."/>
            <person name="Li Q."/>
            <person name="Liu X."/>
            <person name="Ma X."/>
            <person name="Naidoo K."/>
            <person name="Pethybridge S.J."/>
            <person name="Sun J."/>
            <person name="Steenkamp E.T."/>
            <person name="van der Nest M.A."/>
            <person name="van Wyk S."/>
            <person name="Wingfield M.J."/>
            <person name="Xiong C."/>
            <person name="Yue Q."/>
            <person name="Zhang X."/>
        </authorList>
    </citation>
    <scope>NUCLEOTIDE SEQUENCE [LARGE SCALE GENOMIC DNA]</scope>
    <source>
        <strain evidence="11 12">BP 5553</strain>
    </source>
</reference>
<evidence type="ECO:0000256" key="8">
    <source>
        <dbReference type="HAMAP-Rule" id="MF_03100"/>
    </source>
</evidence>
<dbReference type="Pfam" id="PF01541">
    <property type="entry name" value="GIY-YIG"/>
    <property type="match status" value="1"/>
</dbReference>
<evidence type="ECO:0000256" key="3">
    <source>
        <dbReference type="ARBA" id="ARBA00022763"/>
    </source>
</evidence>
<keyword evidence="5 8" id="KW-0233">DNA recombination</keyword>
<comment type="function">
    <text evidence="8">Catalytic subunit of the SLX1-SLX4 structure-specific endonuclease that resolves DNA secondary structures generated during DNA repair and recombination. Has endonuclease activity towards branched DNA substrates, introducing single-strand cuts in duplex DNA close to junctions with ss-DNA.</text>
</comment>
<evidence type="ECO:0000256" key="4">
    <source>
        <dbReference type="ARBA" id="ARBA00022801"/>
    </source>
</evidence>
<dbReference type="PANTHER" id="PTHR20208:SF10">
    <property type="entry name" value="STRUCTURE-SPECIFIC ENDONUCLEASE SUBUNIT SLX1"/>
    <property type="match status" value="1"/>
</dbReference>
<dbReference type="OrthoDB" id="24645at2759"/>
<keyword evidence="12" id="KW-1185">Reference proteome</keyword>
<dbReference type="InterPro" id="IPR027520">
    <property type="entry name" value="Slx1"/>
</dbReference>
<comment type="caution">
    <text evidence="11">The sequence shown here is derived from an EMBL/GenBank/DDBJ whole genome shotgun (WGS) entry which is preliminary data.</text>
</comment>
<dbReference type="InterPro" id="IPR000305">
    <property type="entry name" value="GIY-YIG_endonuc"/>
</dbReference>
<keyword evidence="3 8" id="KW-0227">DNA damage</keyword>
<feature type="region of interest" description="Disordered" evidence="9">
    <location>
        <begin position="134"/>
        <end position="159"/>
    </location>
</feature>
<proteinExistence type="inferred from homology"/>
<evidence type="ECO:0000313" key="12">
    <source>
        <dbReference type="Proteomes" id="UP000254866"/>
    </source>
</evidence>
<feature type="compositionally biased region" description="Basic residues" evidence="9">
    <location>
        <begin position="143"/>
        <end position="155"/>
    </location>
</feature>
<keyword evidence="1 8" id="KW-0540">Nuclease</keyword>